<gene>
    <name evidence="1" type="ORF">mPipKuh1_010488</name>
</gene>
<accession>A0A7J7XV27</accession>
<evidence type="ECO:0000313" key="1">
    <source>
        <dbReference type="EMBL" id="KAF6353541.1"/>
    </source>
</evidence>
<dbReference type="AlphaFoldDB" id="A0A7J7XV27"/>
<protein>
    <submittedName>
        <fullName evidence="1">Uncharacterized protein</fullName>
    </submittedName>
</protein>
<comment type="caution">
    <text evidence="1">The sequence shown here is derived from an EMBL/GenBank/DDBJ whole genome shotgun (WGS) entry which is preliminary data.</text>
</comment>
<name>A0A7J7XV27_PIPKU</name>
<evidence type="ECO:0000313" key="2">
    <source>
        <dbReference type="Proteomes" id="UP000558488"/>
    </source>
</evidence>
<keyword evidence="2" id="KW-1185">Reference proteome</keyword>
<reference evidence="1 2" key="1">
    <citation type="journal article" date="2020" name="Nature">
        <title>Six reference-quality genomes reveal evolution of bat adaptations.</title>
        <authorList>
            <person name="Jebb D."/>
            <person name="Huang Z."/>
            <person name="Pippel M."/>
            <person name="Hughes G.M."/>
            <person name="Lavrichenko K."/>
            <person name="Devanna P."/>
            <person name="Winkler S."/>
            <person name="Jermiin L.S."/>
            <person name="Skirmuntt E.C."/>
            <person name="Katzourakis A."/>
            <person name="Burkitt-Gray L."/>
            <person name="Ray D.A."/>
            <person name="Sullivan K.A.M."/>
            <person name="Roscito J.G."/>
            <person name="Kirilenko B.M."/>
            <person name="Davalos L.M."/>
            <person name="Corthals A.P."/>
            <person name="Power M.L."/>
            <person name="Jones G."/>
            <person name="Ransome R.D."/>
            <person name="Dechmann D.K.N."/>
            <person name="Locatelli A.G."/>
            <person name="Puechmaille S.J."/>
            <person name="Fedrigo O."/>
            <person name="Jarvis E.D."/>
            <person name="Hiller M."/>
            <person name="Vernes S.C."/>
            <person name="Myers E.W."/>
            <person name="Teeling E.C."/>
        </authorList>
    </citation>
    <scope>NUCLEOTIDE SEQUENCE [LARGE SCALE GENOMIC DNA]</scope>
    <source>
        <strain evidence="1">MPipKuh1</strain>
        <tissue evidence="1">Flight muscle</tissue>
    </source>
</reference>
<sequence>MTKYVAFVPLLTCYRKPKKNKAIPERWSYIYYAQVQRKMSFKFWASICRNSPYLYNFIFFVSQILSISGPFLQFLKEPVCTGALRPQPEAWPGASTDNLVWGRFNLQKPNSRAKISNSSFHSHHTEIVTSPITLALTLTFYRSQIFIKSFFWENRKEL</sequence>
<organism evidence="1 2">
    <name type="scientific">Pipistrellus kuhlii</name>
    <name type="common">Kuhl's pipistrelle</name>
    <dbReference type="NCBI Taxonomy" id="59472"/>
    <lineage>
        <taxon>Eukaryota</taxon>
        <taxon>Metazoa</taxon>
        <taxon>Chordata</taxon>
        <taxon>Craniata</taxon>
        <taxon>Vertebrata</taxon>
        <taxon>Euteleostomi</taxon>
        <taxon>Mammalia</taxon>
        <taxon>Eutheria</taxon>
        <taxon>Laurasiatheria</taxon>
        <taxon>Chiroptera</taxon>
        <taxon>Yangochiroptera</taxon>
        <taxon>Vespertilionidae</taxon>
        <taxon>Pipistrellus</taxon>
    </lineage>
</organism>
<dbReference type="EMBL" id="JACAGB010000007">
    <property type="protein sequence ID" value="KAF6353541.1"/>
    <property type="molecule type" value="Genomic_DNA"/>
</dbReference>
<dbReference type="Proteomes" id="UP000558488">
    <property type="component" value="Unassembled WGS sequence"/>
</dbReference>
<proteinExistence type="predicted"/>